<evidence type="ECO:0000313" key="2">
    <source>
        <dbReference type="Proteomes" id="UP000016856"/>
    </source>
</evidence>
<dbReference type="AlphaFoldDB" id="U5CWD6"/>
<proteinExistence type="predicted"/>
<protein>
    <submittedName>
        <fullName evidence="1">Uncharacterized protein</fullName>
    </submittedName>
</protein>
<gene>
    <name evidence="1" type="ORF">O163_00345</name>
</gene>
<sequence>MEYNIIVKYLTNNLILKWDEECGRDPNRAPKEQAGIWPVYP</sequence>
<accession>U5CWD6</accession>
<name>U5CWD6_CALSX</name>
<dbReference type="Proteomes" id="UP000016856">
    <property type="component" value="Unassembled WGS sequence"/>
</dbReference>
<dbReference type="PATRIC" id="fig|1388761.3.peg.68"/>
<evidence type="ECO:0000313" key="1">
    <source>
        <dbReference type="EMBL" id="ERM93276.1"/>
    </source>
</evidence>
<dbReference type="EMBL" id="AXDC01000002">
    <property type="protein sequence ID" value="ERM93276.1"/>
    <property type="molecule type" value="Genomic_DNA"/>
</dbReference>
<comment type="caution">
    <text evidence="1">The sequence shown here is derived from an EMBL/GenBank/DDBJ whole genome shotgun (WGS) entry which is preliminary data.</text>
</comment>
<organism evidence="1 2">
    <name type="scientific">Caldanaerobacter subterraneus subsp. yonseiensis KB-1</name>
    <dbReference type="NCBI Taxonomy" id="1388761"/>
    <lineage>
        <taxon>Bacteria</taxon>
        <taxon>Bacillati</taxon>
        <taxon>Bacillota</taxon>
        <taxon>Clostridia</taxon>
        <taxon>Thermoanaerobacterales</taxon>
        <taxon>Thermoanaerobacteraceae</taxon>
        <taxon>Caldanaerobacter</taxon>
    </lineage>
</organism>
<reference evidence="1 2" key="1">
    <citation type="journal article" date="2013" name="Genome Announc.">
        <title>Draft Genome Sequence of an Anaerobic and Extremophilic Bacterium, Caldanaerobacter yonseiensis, Isolated from a Geothermal Hot Stream.</title>
        <authorList>
            <person name="Lee S.J."/>
            <person name="Lee Y.J."/>
            <person name="Park G.S."/>
            <person name="Kim B.C."/>
            <person name="Lee S.J."/>
            <person name="Shin J.H."/>
            <person name="Lee D.W."/>
        </authorList>
    </citation>
    <scope>NUCLEOTIDE SEQUENCE [LARGE SCALE GENOMIC DNA]</scope>
    <source>
        <strain evidence="1 2">KB-1</strain>
    </source>
</reference>